<sequence length="641" mass="70099">MGSSSGLVDWRGRPVNPKKHGGVRASIFIHALVLLSNAANIANIMNLVTYLRGTMHMGVAEASTTASNFFAALQMFSIPAAFLADSYIKRFYTVLIFGPIEILVASKGAGFFHEALDKGGMGAIGASTGAEKGGATRRSKWHTQHRWGRHNGGGYILLAVQAHVPSLHPPPCSPTGAQTCETVRGSNLSLLLLGLYLIPIGDGAARACLPALGGDQFDTADPVEQRQETSFFNWYTFAVSSGGFVGLVLVVWVENRRGWDIGFTLCALCVLLGMLIWMAGFPFYRNQLPGGSAITRILQVLVVAFKKRNVQLPDNASELKQLNQDDHNVLEELQRTDGFRYTYLAEAKASYRCLEKSVVETGETGPWSLCTVTQVEETKIVLRMVPIFLSSVLGYIPVPLILNFTVQQGNTMDTKLGGVHISPATLFVIPTVFQMVILVLYDRFIVPFLRRITGYVGGVTHLQRIGIGFLSATVATGVAALVEAKRKRVAEENGLMEATTGIPMSVFWLTVQFFLLGVVDVTSFVGLLEFFYSEASTGMKSVGSSIFYCILGVSAWLGSLLIQVANRVTRRADGTGGWLDGTNLNMGKLDNFYWLLAVLELVSLFVYTFFARRYVYRNEQRVVDVDTKVPMEGATFGDVMI</sequence>
<dbReference type="InterPro" id="IPR000109">
    <property type="entry name" value="POT_fam"/>
</dbReference>
<feature type="transmembrane region" description="Helical" evidence="6">
    <location>
        <begin position="545"/>
        <end position="565"/>
    </location>
</feature>
<dbReference type="Pfam" id="PF00854">
    <property type="entry name" value="PTR2"/>
    <property type="match status" value="1"/>
</dbReference>
<evidence type="ECO:0000256" key="1">
    <source>
        <dbReference type="ARBA" id="ARBA00004141"/>
    </source>
</evidence>
<evidence type="ECO:0000256" key="2">
    <source>
        <dbReference type="ARBA" id="ARBA00005982"/>
    </source>
</evidence>
<gene>
    <name evidence="7" type="ORF">TRITD_2Av1G150130</name>
</gene>
<dbReference type="AlphaFoldDB" id="A0A9R1NU92"/>
<dbReference type="OMA" id="YRNQLPM"/>
<comment type="similarity">
    <text evidence="2">Belongs to the major facilitator superfamily. Proton-dependent oligopeptide transporter (POT/PTR) (TC 2.A.17) family.</text>
</comment>
<keyword evidence="3 6" id="KW-0812">Transmembrane</keyword>
<dbReference type="InterPro" id="IPR036259">
    <property type="entry name" value="MFS_trans_sf"/>
</dbReference>
<feature type="transmembrane region" description="Helical" evidence="6">
    <location>
        <begin position="259"/>
        <end position="279"/>
    </location>
</feature>
<accession>A0A9R1NU92</accession>
<dbReference type="SUPFAM" id="SSF103473">
    <property type="entry name" value="MFS general substrate transporter"/>
    <property type="match status" value="1"/>
</dbReference>
<evidence type="ECO:0000256" key="3">
    <source>
        <dbReference type="ARBA" id="ARBA00022692"/>
    </source>
</evidence>
<dbReference type="PANTHER" id="PTHR11654">
    <property type="entry name" value="OLIGOPEPTIDE TRANSPORTER-RELATED"/>
    <property type="match status" value="1"/>
</dbReference>
<reference evidence="7 8" key="1">
    <citation type="submission" date="2017-09" db="EMBL/GenBank/DDBJ databases">
        <authorList>
            <consortium name="International Durum Wheat Genome Sequencing Consortium (IDWGSC)"/>
            <person name="Milanesi L."/>
        </authorList>
    </citation>
    <scope>NUCLEOTIDE SEQUENCE [LARGE SCALE GENOMIC DNA]</scope>
    <source>
        <strain evidence="8">cv. Svevo</strain>
    </source>
</reference>
<dbReference type="EMBL" id="LT934113">
    <property type="protein sequence ID" value="VAH31081.1"/>
    <property type="molecule type" value="Genomic_DNA"/>
</dbReference>
<feature type="transmembrane region" description="Helical" evidence="6">
    <location>
        <begin position="592"/>
        <end position="611"/>
    </location>
</feature>
<evidence type="ECO:0000313" key="8">
    <source>
        <dbReference type="Proteomes" id="UP000324705"/>
    </source>
</evidence>
<keyword evidence="8" id="KW-1185">Reference proteome</keyword>
<feature type="transmembrane region" description="Helical" evidence="6">
    <location>
        <begin position="462"/>
        <end position="482"/>
    </location>
</feature>
<feature type="transmembrane region" description="Helical" evidence="6">
    <location>
        <begin position="234"/>
        <end position="253"/>
    </location>
</feature>
<dbReference type="Gramene" id="TRITD2Av1G150130.7">
    <property type="protein sequence ID" value="TRITD2Av1G150130.7"/>
    <property type="gene ID" value="TRITD2Av1G150130"/>
</dbReference>
<dbReference type="Proteomes" id="UP000324705">
    <property type="component" value="Chromosome 2A"/>
</dbReference>
<feature type="transmembrane region" description="Helical" evidence="6">
    <location>
        <begin position="380"/>
        <end position="401"/>
    </location>
</feature>
<feature type="transmembrane region" description="Helical" evidence="6">
    <location>
        <begin position="21"/>
        <end position="45"/>
    </location>
</feature>
<dbReference type="Gene3D" id="1.20.1250.20">
    <property type="entry name" value="MFS general substrate transporter like domains"/>
    <property type="match status" value="1"/>
</dbReference>
<keyword evidence="5 6" id="KW-0472">Membrane</keyword>
<proteinExistence type="inferred from homology"/>
<comment type="subcellular location">
    <subcellularLocation>
        <location evidence="1">Membrane</location>
        <topology evidence="1">Multi-pass membrane protein</topology>
    </subcellularLocation>
</comment>
<evidence type="ECO:0000256" key="5">
    <source>
        <dbReference type="ARBA" id="ARBA00023136"/>
    </source>
</evidence>
<feature type="transmembrane region" description="Helical" evidence="6">
    <location>
        <begin position="502"/>
        <end position="533"/>
    </location>
</feature>
<organism evidence="7 8">
    <name type="scientific">Triticum turgidum subsp. durum</name>
    <name type="common">Durum wheat</name>
    <name type="synonym">Triticum durum</name>
    <dbReference type="NCBI Taxonomy" id="4567"/>
    <lineage>
        <taxon>Eukaryota</taxon>
        <taxon>Viridiplantae</taxon>
        <taxon>Streptophyta</taxon>
        <taxon>Embryophyta</taxon>
        <taxon>Tracheophyta</taxon>
        <taxon>Spermatophyta</taxon>
        <taxon>Magnoliopsida</taxon>
        <taxon>Liliopsida</taxon>
        <taxon>Poales</taxon>
        <taxon>Poaceae</taxon>
        <taxon>BOP clade</taxon>
        <taxon>Pooideae</taxon>
        <taxon>Triticodae</taxon>
        <taxon>Triticeae</taxon>
        <taxon>Triticinae</taxon>
        <taxon>Triticum</taxon>
    </lineage>
</organism>
<evidence type="ECO:0000256" key="6">
    <source>
        <dbReference type="SAM" id="Phobius"/>
    </source>
</evidence>
<name>A0A9R1NU92_TRITD</name>
<protein>
    <submittedName>
        <fullName evidence="7">Uncharacterized protein</fullName>
    </submittedName>
</protein>
<keyword evidence="4 6" id="KW-1133">Transmembrane helix</keyword>
<evidence type="ECO:0000313" key="7">
    <source>
        <dbReference type="EMBL" id="VAH31081.1"/>
    </source>
</evidence>
<dbReference type="GO" id="GO:0016020">
    <property type="term" value="C:membrane"/>
    <property type="evidence" value="ECO:0007669"/>
    <property type="project" value="UniProtKB-SubCell"/>
</dbReference>
<feature type="transmembrane region" description="Helical" evidence="6">
    <location>
        <begin position="421"/>
        <end position="441"/>
    </location>
</feature>
<evidence type="ECO:0000256" key="4">
    <source>
        <dbReference type="ARBA" id="ARBA00022989"/>
    </source>
</evidence>
<dbReference type="GO" id="GO:0022857">
    <property type="term" value="F:transmembrane transporter activity"/>
    <property type="evidence" value="ECO:0007669"/>
    <property type="project" value="InterPro"/>
</dbReference>